<keyword evidence="5" id="KW-0808">Transferase</keyword>
<evidence type="ECO:0000313" key="15">
    <source>
        <dbReference type="Proteomes" id="UP000007030"/>
    </source>
</evidence>
<sequence length="373" mass="39867">MRIAARLVLAFVLVAVFAAGLSSFILHRSFQARVNRFLEREVPRLALGAPPSPPPPLLRAQQRLLLELRAATWQATLIALAVALGTGGYLAWRFARPIEALTRATRRYAAGARAVRVRADGPGELAELARAFNALADRLAAEEAQTRRLVADIAHELRTPLTVLKSELEALADGLLSPDPETLERLVEEVDLLARLVGDLRLLSLAEAGGLELAREDVPLRDLVRRVAEGFAPRAAAKGVRLVVTAAPVTVHADPGRLRQVLLNLLDNALRHTPAGGCIAVGVHAEGAAVLEVADTGPGIPEAHRPHVFERFYRPDPARSRAFGGSGIGLAIVKALVEAHGGRVEAMNRPEGGAVFRVRLPISGSPPRPGGRT</sequence>
<dbReference type="eggNOG" id="COG3850">
    <property type="taxonomic scope" value="Bacteria"/>
</dbReference>
<dbReference type="InterPro" id="IPR036097">
    <property type="entry name" value="HisK_dim/P_sf"/>
</dbReference>
<evidence type="ECO:0000256" key="4">
    <source>
        <dbReference type="ARBA" id="ARBA00022553"/>
    </source>
</evidence>
<dbReference type="SMART" id="SM00388">
    <property type="entry name" value="HisKA"/>
    <property type="match status" value="1"/>
</dbReference>
<dbReference type="InterPro" id="IPR003660">
    <property type="entry name" value="HAMP_dom"/>
</dbReference>
<dbReference type="RefSeq" id="WP_013702836.1">
    <property type="nucleotide sequence ID" value="NC_015387.1"/>
</dbReference>
<keyword evidence="10 11" id="KW-0472">Membrane</keyword>
<keyword evidence="15" id="KW-1185">Reference proteome</keyword>
<dbReference type="HOGENOM" id="CLU_000445_89_3_0"/>
<dbReference type="SUPFAM" id="SSF55874">
    <property type="entry name" value="ATPase domain of HSP90 chaperone/DNA topoisomerase II/histidine kinase"/>
    <property type="match status" value="1"/>
</dbReference>
<evidence type="ECO:0000256" key="5">
    <source>
        <dbReference type="ARBA" id="ARBA00022679"/>
    </source>
</evidence>
<feature type="domain" description="HAMP" evidence="13">
    <location>
        <begin position="92"/>
        <end position="144"/>
    </location>
</feature>
<reference evidence="14 15" key="1">
    <citation type="journal article" date="2012" name="Stand. Genomic Sci.">
        <title>Complete genome sequence of the aerobic, heterotroph Marinithermus hydrothermalis type strain (T1(T)) from a deep-sea hydrothermal vent chimney.</title>
        <authorList>
            <person name="Copeland A."/>
            <person name="Gu W."/>
            <person name="Yasawong M."/>
            <person name="Lapidus A."/>
            <person name="Lucas S."/>
            <person name="Deshpande S."/>
            <person name="Pagani I."/>
            <person name="Tapia R."/>
            <person name="Cheng J.F."/>
            <person name="Goodwin L.A."/>
            <person name="Pitluck S."/>
            <person name="Liolios K."/>
            <person name="Ivanova N."/>
            <person name="Mavromatis K."/>
            <person name="Mikhailova N."/>
            <person name="Pati A."/>
            <person name="Chen A."/>
            <person name="Palaniappan K."/>
            <person name="Land M."/>
            <person name="Pan C."/>
            <person name="Brambilla E.M."/>
            <person name="Rohde M."/>
            <person name="Tindall B.J."/>
            <person name="Sikorski J."/>
            <person name="Goker M."/>
            <person name="Detter J.C."/>
            <person name="Bristow J."/>
            <person name="Eisen J.A."/>
            <person name="Markowitz V."/>
            <person name="Hugenholtz P."/>
            <person name="Kyrpides N.C."/>
            <person name="Klenk H.P."/>
            <person name="Woyke T."/>
        </authorList>
    </citation>
    <scope>NUCLEOTIDE SEQUENCE [LARGE SCALE GENOMIC DNA]</scope>
    <source>
        <strain evidence="15">DSM 14884 / JCM 11576 / T1</strain>
    </source>
</reference>
<protein>
    <recommendedName>
        <fullName evidence="3">histidine kinase</fullName>
        <ecNumber evidence="3">2.7.13.3</ecNumber>
    </recommendedName>
</protein>
<dbReference type="Gene3D" id="3.30.565.10">
    <property type="entry name" value="Histidine kinase-like ATPase, C-terminal domain"/>
    <property type="match status" value="1"/>
</dbReference>
<comment type="subcellular location">
    <subcellularLocation>
        <location evidence="2">Membrane</location>
    </subcellularLocation>
</comment>
<dbReference type="InterPro" id="IPR003594">
    <property type="entry name" value="HATPase_dom"/>
</dbReference>
<dbReference type="GO" id="GO:0005886">
    <property type="term" value="C:plasma membrane"/>
    <property type="evidence" value="ECO:0007669"/>
    <property type="project" value="TreeGrafter"/>
</dbReference>
<dbReference type="PROSITE" id="PS50109">
    <property type="entry name" value="HIS_KIN"/>
    <property type="match status" value="1"/>
</dbReference>
<dbReference type="InterPro" id="IPR004358">
    <property type="entry name" value="Sig_transdc_His_kin-like_C"/>
</dbReference>
<evidence type="ECO:0000256" key="11">
    <source>
        <dbReference type="SAM" id="Phobius"/>
    </source>
</evidence>
<evidence type="ECO:0000256" key="7">
    <source>
        <dbReference type="ARBA" id="ARBA00022777"/>
    </source>
</evidence>
<evidence type="ECO:0000256" key="2">
    <source>
        <dbReference type="ARBA" id="ARBA00004370"/>
    </source>
</evidence>
<dbReference type="KEGG" id="mhd:Marky_0016"/>
<dbReference type="PROSITE" id="PS50885">
    <property type="entry name" value="HAMP"/>
    <property type="match status" value="1"/>
</dbReference>
<evidence type="ECO:0000256" key="9">
    <source>
        <dbReference type="ARBA" id="ARBA00023012"/>
    </source>
</evidence>
<dbReference type="Pfam" id="PF00512">
    <property type="entry name" value="HisKA"/>
    <property type="match status" value="1"/>
</dbReference>
<feature type="domain" description="Histidine kinase" evidence="12">
    <location>
        <begin position="152"/>
        <end position="364"/>
    </location>
</feature>
<evidence type="ECO:0000259" key="13">
    <source>
        <dbReference type="PROSITE" id="PS50885"/>
    </source>
</evidence>
<dbReference type="Gene3D" id="1.10.287.130">
    <property type="match status" value="1"/>
</dbReference>
<evidence type="ECO:0000256" key="1">
    <source>
        <dbReference type="ARBA" id="ARBA00000085"/>
    </source>
</evidence>
<dbReference type="SMART" id="SM00304">
    <property type="entry name" value="HAMP"/>
    <property type="match status" value="1"/>
</dbReference>
<dbReference type="InterPro" id="IPR036890">
    <property type="entry name" value="HATPase_C_sf"/>
</dbReference>
<evidence type="ECO:0000256" key="10">
    <source>
        <dbReference type="ARBA" id="ARBA00023136"/>
    </source>
</evidence>
<dbReference type="SMART" id="SM00387">
    <property type="entry name" value="HATPase_c"/>
    <property type="match status" value="1"/>
</dbReference>
<dbReference type="SUPFAM" id="SSF47384">
    <property type="entry name" value="Homodimeric domain of signal transducing histidine kinase"/>
    <property type="match status" value="1"/>
</dbReference>
<dbReference type="InterPro" id="IPR003661">
    <property type="entry name" value="HisK_dim/P_dom"/>
</dbReference>
<proteinExistence type="predicted"/>
<dbReference type="STRING" id="869210.Marky_0016"/>
<dbReference type="Pfam" id="PF02518">
    <property type="entry name" value="HATPase_c"/>
    <property type="match status" value="1"/>
</dbReference>
<accession>F2NNH1</accession>
<dbReference type="CDD" id="cd00075">
    <property type="entry name" value="HATPase"/>
    <property type="match status" value="1"/>
</dbReference>
<feature type="transmembrane region" description="Helical" evidence="11">
    <location>
        <begin position="71"/>
        <end position="92"/>
    </location>
</feature>
<evidence type="ECO:0000313" key="14">
    <source>
        <dbReference type="EMBL" id="AEB10781.1"/>
    </source>
</evidence>
<dbReference type="AlphaFoldDB" id="F2NNH1"/>
<dbReference type="FunFam" id="3.30.565.10:FF:000006">
    <property type="entry name" value="Sensor histidine kinase WalK"/>
    <property type="match status" value="1"/>
</dbReference>
<dbReference type="Proteomes" id="UP000007030">
    <property type="component" value="Chromosome"/>
</dbReference>
<keyword evidence="4" id="KW-0597">Phosphoprotein</keyword>
<dbReference type="SUPFAM" id="SSF158472">
    <property type="entry name" value="HAMP domain-like"/>
    <property type="match status" value="1"/>
</dbReference>
<evidence type="ECO:0000256" key="6">
    <source>
        <dbReference type="ARBA" id="ARBA00022692"/>
    </source>
</evidence>
<dbReference type="CDD" id="cd00082">
    <property type="entry name" value="HisKA"/>
    <property type="match status" value="1"/>
</dbReference>
<dbReference type="OrthoDB" id="9813151at2"/>
<keyword evidence="6 11" id="KW-0812">Transmembrane</keyword>
<dbReference type="Pfam" id="PF00672">
    <property type="entry name" value="HAMP"/>
    <property type="match status" value="1"/>
</dbReference>
<evidence type="ECO:0000259" key="12">
    <source>
        <dbReference type="PROSITE" id="PS50109"/>
    </source>
</evidence>
<comment type="catalytic activity">
    <reaction evidence="1">
        <text>ATP + protein L-histidine = ADP + protein N-phospho-L-histidine.</text>
        <dbReference type="EC" id="2.7.13.3"/>
    </reaction>
</comment>
<dbReference type="PANTHER" id="PTHR45436:SF5">
    <property type="entry name" value="SENSOR HISTIDINE KINASE TRCS"/>
    <property type="match status" value="1"/>
</dbReference>
<dbReference type="GO" id="GO:0000155">
    <property type="term" value="F:phosphorelay sensor kinase activity"/>
    <property type="evidence" value="ECO:0007669"/>
    <property type="project" value="InterPro"/>
</dbReference>
<keyword evidence="7 14" id="KW-0418">Kinase</keyword>
<dbReference type="CDD" id="cd06225">
    <property type="entry name" value="HAMP"/>
    <property type="match status" value="1"/>
</dbReference>
<dbReference type="Gene3D" id="6.10.340.10">
    <property type="match status" value="1"/>
</dbReference>
<organism evidence="14 15">
    <name type="scientific">Marinithermus hydrothermalis (strain DSM 14884 / JCM 11576 / T1)</name>
    <dbReference type="NCBI Taxonomy" id="869210"/>
    <lineage>
        <taxon>Bacteria</taxon>
        <taxon>Thermotogati</taxon>
        <taxon>Deinococcota</taxon>
        <taxon>Deinococci</taxon>
        <taxon>Thermales</taxon>
        <taxon>Thermaceae</taxon>
        <taxon>Marinithermus</taxon>
    </lineage>
</organism>
<gene>
    <name evidence="14" type="ordered locus">Marky_0016</name>
</gene>
<keyword evidence="9" id="KW-0902">Two-component regulatory system</keyword>
<dbReference type="InterPro" id="IPR050428">
    <property type="entry name" value="TCS_sensor_his_kinase"/>
</dbReference>
<dbReference type="PRINTS" id="PR00344">
    <property type="entry name" value="BCTRLSENSOR"/>
</dbReference>
<evidence type="ECO:0000256" key="8">
    <source>
        <dbReference type="ARBA" id="ARBA00022989"/>
    </source>
</evidence>
<evidence type="ECO:0000256" key="3">
    <source>
        <dbReference type="ARBA" id="ARBA00012438"/>
    </source>
</evidence>
<dbReference type="EMBL" id="CP002630">
    <property type="protein sequence ID" value="AEB10781.1"/>
    <property type="molecule type" value="Genomic_DNA"/>
</dbReference>
<keyword evidence="8 11" id="KW-1133">Transmembrane helix</keyword>
<dbReference type="InterPro" id="IPR005467">
    <property type="entry name" value="His_kinase_dom"/>
</dbReference>
<dbReference type="PANTHER" id="PTHR45436">
    <property type="entry name" value="SENSOR HISTIDINE KINASE YKOH"/>
    <property type="match status" value="1"/>
</dbReference>
<dbReference type="EC" id="2.7.13.3" evidence="3"/>
<name>F2NNH1_MARHT</name>
<dbReference type="eggNOG" id="COG5002">
    <property type="taxonomic scope" value="Bacteria"/>
</dbReference>